<feature type="compositionally biased region" description="Basic and acidic residues" evidence="1">
    <location>
        <begin position="51"/>
        <end position="83"/>
    </location>
</feature>
<evidence type="ECO:0000313" key="4">
    <source>
        <dbReference type="EMBL" id="WPB01690.1"/>
    </source>
</evidence>
<evidence type="ECO:0000313" key="5">
    <source>
        <dbReference type="Proteomes" id="UP000230605"/>
    </source>
</evidence>
<dbReference type="Pfam" id="PF25522">
    <property type="entry name" value="OB_cyt-4"/>
    <property type="match status" value="1"/>
</dbReference>
<dbReference type="Pfam" id="PF23214">
    <property type="entry name" value="SH3_CYT4"/>
    <property type="match status" value="1"/>
</dbReference>
<evidence type="ECO:0000256" key="1">
    <source>
        <dbReference type="SAM" id="MobiDB-lite"/>
    </source>
</evidence>
<accession>A0A2G5HKP5</accession>
<feature type="region of interest" description="Disordered" evidence="1">
    <location>
        <begin position="27"/>
        <end position="83"/>
    </location>
</feature>
<dbReference type="InterPro" id="IPR012340">
    <property type="entry name" value="NA-bd_OB-fold"/>
</dbReference>
<evidence type="ECO:0000313" key="6">
    <source>
        <dbReference type="Proteomes" id="UP001302367"/>
    </source>
</evidence>
<proteinExistence type="predicted"/>
<dbReference type="Proteomes" id="UP000230605">
    <property type="component" value="Chromosome 4"/>
</dbReference>
<dbReference type="Proteomes" id="UP001302367">
    <property type="component" value="Chromosome 4"/>
</dbReference>
<feature type="domain" description="RNB" evidence="2">
    <location>
        <begin position="811"/>
        <end position="1174"/>
    </location>
</feature>
<feature type="region of interest" description="Disordered" evidence="1">
    <location>
        <begin position="1244"/>
        <end position="1264"/>
    </location>
</feature>
<feature type="region of interest" description="Disordered" evidence="1">
    <location>
        <begin position="107"/>
        <end position="128"/>
    </location>
</feature>
<dbReference type="GO" id="GO:0000932">
    <property type="term" value="C:P-body"/>
    <property type="evidence" value="ECO:0007669"/>
    <property type="project" value="TreeGrafter"/>
</dbReference>
<dbReference type="InterPro" id="IPR001900">
    <property type="entry name" value="RNase_II/R"/>
</dbReference>
<feature type="compositionally biased region" description="Polar residues" evidence="1">
    <location>
        <begin position="369"/>
        <end position="383"/>
    </location>
</feature>
<feature type="compositionally biased region" description="Basic and acidic residues" evidence="1">
    <location>
        <begin position="190"/>
        <end position="204"/>
    </location>
</feature>
<feature type="region of interest" description="Disordered" evidence="1">
    <location>
        <begin position="355"/>
        <end position="389"/>
    </location>
</feature>
<reference evidence="4 6" key="2">
    <citation type="submission" date="2023-09" db="EMBL/GenBank/DDBJ databases">
        <title>Complete-Gapless Cercospora beticola genome.</title>
        <authorList>
            <person name="Wyatt N.A."/>
            <person name="Spanner R.E."/>
            <person name="Bolton M.D."/>
        </authorList>
    </citation>
    <scope>NUCLEOTIDE SEQUENCE [LARGE SCALE GENOMIC DNA]</scope>
    <source>
        <strain evidence="4">Cb09-40</strain>
    </source>
</reference>
<dbReference type="EMBL" id="CP134187">
    <property type="protein sequence ID" value="WPB01690.1"/>
    <property type="molecule type" value="Genomic_DNA"/>
</dbReference>
<evidence type="ECO:0000313" key="3">
    <source>
        <dbReference type="EMBL" id="PIA93100.1"/>
    </source>
</evidence>
<feature type="compositionally biased region" description="Acidic residues" evidence="1">
    <location>
        <begin position="358"/>
        <end position="368"/>
    </location>
</feature>
<organism evidence="3 5">
    <name type="scientific">Cercospora beticola</name>
    <name type="common">Sugarbeet leaf spot fungus</name>
    <dbReference type="NCBI Taxonomy" id="122368"/>
    <lineage>
        <taxon>Eukaryota</taxon>
        <taxon>Fungi</taxon>
        <taxon>Dikarya</taxon>
        <taxon>Ascomycota</taxon>
        <taxon>Pezizomycotina</taxon>
        <taxon>Dothideomycetes</taxon>
        <taxon>Dothideomycetidae</taxon>
        <taxon>Mycosphaerellales</taxon>
        <taxon>Mycosphaerellaceae</taxon>
        <taxon>Cercospora</taxon>
    </lineage>
</organism>
<dbReference type="InterPro" id="IPR056625">
    <property type="entry name" value="SH3_CYT4"/>
</dbReference>
<name>A0A2G5HKP5_CERBT</name>
<dbReference type="SUPFAM" id="SSF50249">
    <property type="entry name" value="Nucleic acid-binding proteins"/>
    <property type="match status" value="1"/>
</dbReference>
<dbReference type="Pfam" id="PF00773">
    <property type="entry name" value="RNB"/>
    <property type="match status" value="1"/>
</dbReference>
<feature type="region of interest" description="Disordered" evidence="1">
    <location>
        <begin position="190"/>
        <end position="237"/>
    </location>
</feature>
<gene>
    <name evidence="3" type="ORF">CB0940_04449</name>
    <name evidence="4" type="ORF">RHO25_006320</name>
</gene>
<feature type="region of interest" description="Disordered" evidence="1">
    <location>
        <begin position="666"/>
        <end position="685"/>
    </location>
</feature>
<dbReference type="SMART" id="SM00955">
    <property type="entry name" value="RNB"/>
    <property type="match status" value="1"/>
</dbReference>
<dbReference type="InterPro" id="IPR050180">
    <property type="entry name" value="RNR_Ribonuclease"/>
</dbReference>
<keyword evidence="6" id="KW-1185">Reference proteome</keyword>
<dbReference type="PANTHER" id="PTHR23355:SF65">
    <property type="entry name" value="EXORIBONUCLEASE CYT-4, PUTATIVE (AFU_ORTHOLOGUE AFUA_7G01550)-RELATED"/>
    <property type="match status" value="1"/>
</dbReference>
<dbReference type="Pfam" id="PF23216">
    <property type="entry name" value="WHD_CYT4"/>
    <property type="match status" value="1"/>
</dbReference>
<dbReference type="InterPro" id="IPR057912">
    <property type="entry name" value="OB_CYT4_C"/>
</dbReference>
<dbReference type="GO" id="GO:0000175">
    <property type="term" value="F:3'-5'-RNA exonuclease activity"/>
    <property type="evidence" value="ECO:0007669"/>
    <property type="project" value="TreeGrafter"/>
</dbReference>
<dbReference type="GO" id="GO:0006402">
    <property type="term" value="P:mRNA catabolic process"/>
    <property type="evidence" value="ECO:0007669"/>
    <property type="project" value="TreeGrafter"/>
</dbReference>
<dbReference type="EMBL" id="LKMD01000105">
    <property type="protein sequence ID" value="PIA93100.1"/>
    <property type="molecule type" value="Genomic_DNA"/>
</dbReference>
<dbReference type="GO" id="GO:0003723">
    <property type="term" value="F:RNA binding"/>
    <property type="evidence" value="ECO:0007669"/>
    <property type="project" value="InterPro"/>
</dbReference>
<reference evidence="3 5" key="1">
    <citation type="submission" date="2015-10" db="EMBL/GenBank/DDBJ databases">
        <title>The cercosporin biosynthetic gene cluster was horizontally transferred to several fungal lineages and shown to be expanded in Cercospora beticola based on microsynteny with recipient genomes.</title>
        <authorList>
            <person name="De Jonge R."/>
            <person name="Ebert M.K."/>
            <person name="Suttle J.C."/>
            <person name="Jurick Ii W.M."/>
            <person name="Secor G.A."/>
            <person name="Thomma B.P."/>
            <person name="Van De Peer Y."/>
            <person name="Bolton M.D."/>
        </authorList>
    </citation>
    <scope>NUCLEOTIDE SEQUENCE [LARGE SCALE GENOMIC DNA]</scope>
    <source>
        <strain evidence="3 5">09-40</strain>
    </source>
</reference>
<evidence type="ECO:0000259" key="2">
    <source>
        <dbReference type="SMART" id="SM00955"/>
    </source>
</evidence>
<dbReference type="PANTHER" id="PTHR23355">
    <property type="entry name" value="RIBONUCLEASE"/>
    <property type="match status" value="1"/>
</dbReference>
<sequence length="1348" mass="153136">MLGSRHGAIRPAKTNAYVCWSCRAQAQQLQRRPRRGKHTAATAEKPDEELHDGRQSQDKSQEREDKRPKDQIRARQRASESVDERLTLSQQRYDTLKAQFERLQERKRHKALAQQSKPVARARQQASKPVDKWLTLSQRRNEVSKAQLERLQERKRDGALAQQSGSVFRAPNNADRSHPALRAIDVDKLFRADPSDDGGGKGEEENLSSVSWRKKYSSAEGRASKPTLSHRPLHITGSSSSELDFLSAVSQQRARHAASRPTQPVSYESTFNHLLQSRPFPAKSAFASPPPGTQTQGMRTFHSLRRINQHAVAHEQHDDMGTDLAQEGATEKAGGIRAQLRQWQELHGHEEDIMPELPQEDLPYDEESPYNSLTRLPSERSMNQQAQRAEEEQGRAAFMEQLGKEGFEGTSKEQSRFMQPGDLVELTFSMSERESTMAIYIQRVAQGLGQYLTLNGRWTHVHDAAVPYSVSGWIDPKELEPLMKHLPKPETALDLEQLRVQAYTEDLDVPREITGPLIARLQVFSDEVREIYRRNASALDDAHNVLAHETDLRYGSLVSAATALLKTPADKLPLPALFTVRKALANGGFAFNIDRRSHRLTGYMQIRSKQQVRMVEKVRDWIREWQDDLALRASMDENRRGRHKPLKGAQILYGFIDKSRTIVAKQRQNREPVPEAGNVGPSKTRLPITSTSESFKVETEQLFTEHEAEIVKFIEGWCCSQLYAGLPRLLSLPPLILNALDLYSGLELGQHIGFLFLQELGAIMPHENRVRFDQHLLLPSSQHSKPLQNLMSTLLTMRSNHNLRDSLSDLRHDWKALPVYCIDDASAQEIDDGISIEDAGVDSQGRQQQWLHVHIANPTAFFSRDHPLAKMARHMGETIYMPERAYMMLPRWATKSHFSLAPDRPCLTFSAKLNSDGETLDHKVTAGIIRNVLRVTYDELESQVFGKDPEAEERLILTVGGMPPPDRNPPSNASSLTEQNRNDLQRIMDLAQARSAIRKRAGGIFFELAQPEMAVWQSTRGTGLAWDHPYRSGSRTVYGDPVIQLQTQRMKNWFTASRSQAQVLVSESMLLCSEIAAIYCAQRQIPAIYRGTTSISANAEHPKKERWEELLAQGKQLPMHLGIPYLQSMGYTVLRTRPLKHDYLGMDHYAKVTSPLRRYGDMILHWQIEAAIRWEATTGQSLIVPPDDKTQHDRRFLPFSNQILETIMLGLQPRENMITRAKRYSNSHWASMLLFRMHHFKEGGSGPLPDRSSPETFPGSLPPGQGGLPFKTLNCFVQSRPELDGYHRVHATSMELNLSVEMSRPTDVDTGLPEVMQGDIWEAEIEWVDIYYRRIMVKPLRLVAREGL</sequence>
<dbReference type="InterPro" id="IPR056624">
    <property type="entry name" value="WH_CYT4"/>
</dbReference>
<protein>
    <submittedName>
        <fullName evidence="3">Mitochondrial protein cyt-4</fullName>
    </submittedName>
</protein>
<dbReference type="OrthoDB" id="2285229at2759"/>